<dbReference type="Pfam" id="PF00501">
    <property type="entry name" value="AMP-binding"/>
    <property type="match status" value="1"/>
</dbReference>
<dbReference type="Gene3D" id="3.40.50.12780">
    <property type="entry name" value="N-terminal domain of ligase-like"/>
    <property type="match status" value="1"/>
</dbReference>
<comment type="caution">
    <text evidence="3">The sequence shown here is derived from an EMBL/GenBank/DDBJ whole genome shotgun (WGS) entry which is preliminary data.</text>
</comment>
<organism evidence="3 4">
    <name type="scientific">Umezawaea endophytica</name>
    <dbReference type="NCBI Taxonomy" id="1654476"/>
    <lineage>
        <taxon>Bacteria</taxon>
        <taxon>Bacillati</taxon>
        <taxon>Actinomycetota</taxon>
        <taxon>Actinomycetes</taxon>
        <taxon>Pseudonocardiales</taxon>
        <taxon>Pseudonocardiaceae</taxon>
        <taxon>Umezawaea</taxon>
    </lineage>
</organism>
<dbReference type="Pfam" id="PF05893">
    <property type="entry name" value="LuxC"/>
    <property type="match status" value="1"/>
</dbReference>
<evidence type="ECO:0000259" key="2">
    <source>
        <dbReference type="Pfam" id="PF00501"/>
    </source>
</evidence>
<dbReference type="SUPFAM" id="SSF53720">
    <property type="entry name" value="ALDH-like"/>
    <property type="match status" value="1"/>
</dbReference>
<accession>A0A9X2VR05</accession>
<feature type="domain" description="AMP-dependent synthetase/ligase" evidence="2">
    <location>
        <begin position="486"/>
        <end position="686"/>
    </location>
</feature>
<proteinExistence type="predicted"/>
<dbReference type="AlphaFoldDB" id="A0A9X2VR05"/>
<dbReference type="GO" id="GO:0008218">
    <property type="term" value="P:bioluminescence"/>
    <property type="evidence" value="ECO:0007669"/>
    <property type="project" value="InterPro"/>
</dbReference>
<evidence type="ECO:0000256" key="1">
    <source>
        <dbReference type="ARBA" id="ARBA00022857"/>
    </source>
</evidence>
<dbReference type="InterPro" id="IPR000873">
    <property type="entry name" value="AMP-dep_synth/lig_dom"/>
</dbReference>
<dbReference type="PANTHER" id="PTHR43845">
    <property type="entry name" value="BLR5969 PROTEIN"/>
    <property type="match status" value="1"/>
</dbReference>
<dbReference type="GO" id="GO:0003995">
    <property type="term" value="F:acyl-CoA dehydrogenase activity"/>
    <property type="evidence" value="ECO:0007669"/>
    <property type="project" value="InterPro"/>
</dbReference>
<dbReference type="SUPFAM" id="SSF56801">
    <property type="entry name" value="Acetyl-CoA synthetase-like"/>
    <property type="match status" value="1"/>
</dbReference>
<evidence type="ECO:0000313" key="3">
    <source>
        <dbReference type="EMBL" id="MCS7481130.1"/>
    </source>
</evidence>
<dbReference type="InterPro" id="IPR008670">
    <property type="entry name" value="CoA_reduct_LuxC"/>
</dbReference>
<dbReference type="InterPro" id="IPR016161">
    <property type="entry name" value="Ald_DH/histidinol_DH"/>
</dbReference>
<protein>
    <recommendedName>
        <fullName evidence="2">AMP-dependent synthetase/ligase domain-containing protein</fullName>
    </recommendedName>
</protein>
<gene>
    <name evidence="3" type="ORF">NZH93_30110</name>
</gene>
<dbReference type="EMBL" id="JANYMP010000016">
    <property type="protein sequence ID" value="MCS7481130.1"/>
    <property type="molecule type" value="Genomic_DNA"/>
</dbReference>
<keyword evidence="1" id="KW-0521">NADP</keyword>
<name>A0A9X2VR05_9PSEU</name>
<dbReference type="InterPro" id="IPR042099">
    <property type="entry name" value="ANL_N_sf"/>
</dbReference>
<dbReference type="RefSeq" id="WP_259626616.1">
    <property type="nucleotide sequence ID" value="NZ_JANYMP010000016.1"/>
</dbReference>
<dbReference type="PANTHER" id="PTHR43845:SF1">
    <property type="entry name" value="BLR5969 PROTEIN"/>
    <property type="match status" value="1"/>
</dbReference>
<evidence type="ECO:0000313" key="4">
    <source>
        <dbReference type="Proteomes" id="UP001141259"/>
    </source>
</evidence>
<reference evidence="3" key="1">
    <citation type="submission" date="2022-08" db="EMBL/GenBank/DDBJ databases">
        <authorList>
            <person name="Tistechok S."/>
            <person name="Samborskyy M."/>
            <person name="Roman I."/>
        </authorList>
    </citation>
    <scope>NUCLEOTIDE SEQUENCE</scope>
    <source>
        <strain evidence="3">DSM 103496</strain>
    </source>
</reference>
<sequence length="842" mass="91686">MNSHYWQGEWIDEVEAGVRLDSLEACTRRVLEGPRLTPVVVLAAADRVARTLAKPDSPLRLVLAERLHERGVSADEVARTFDDLCAVLERESLERKVTRELGGVDPARLGRYDFRAPVFEAWAPVGLLAHVASGNAPAVGALSVVEGLLTGNLNVVKTSGDDSMFTAELLAALAEQDPSGQIAARVVVLRYSSANRDWLERMCAPADAVAVWGGEEALAGVAEVVRPGTRLVDWGPKLSFAYLTADAWADGEVLRGVADDVWRLDQRACSSPQVVYLDTDDHDVVFAFAERFASVLAASSTAAPGTPSDPEWAEISNTVVVADLEQHLGLTRVHVAADGSWRVLADTRSALRASPLFRTVWVKPLPRDEITETLRPMRRYLQTAGVGATRSDTAVLARTLIATGVQRVTVPGGMLGGYSGEPHDGVYALQRYSRRVDVRLDDRFRSDASLDDLVDVPVIAPPAVPVTVKEDFDLFGTDRSDVYFLSGGSSGAPKLSGFTWADYDEQMRFGAEALLATGLDPSTDRVMNLFFTGHMYGGFTSYFSSLERLGAVQFPMGAEWGRYDEIARSIVDNRVNALVSVPSFLTKLFTEAGDVLRAYGGVKKLFYAGEHLGEAQARWYRDEFGVELVRSAAYGSVDVGPMGYQCASSAPRVHHLSTGLHTVEILDTEVDRPVAAGEVGRLVFTSHTRRGQRLDRYEIGDLGRWLAGECPCGRRTPRFELLGRVGDVLRVAGATLNFRRIVAAVEEAFSYSGLLQVVLDEVDGLERLVLRVEAGPDPDELVRELLVRYPEVGVAVEHTGLLRLGVEVLPSRDFDRSATSGKVIAVADHRARTSRPGTGTRP</sequence>
<keyword evidence="4" id="KW-1185">Reference proteome</keyword>
<dbReference type="Proteomes" id="UP001141259">
    <property type="component" value="Unassembled WGS sequence"/>
</dbReference>